<gene>
    <name evidence="2" type="ORF">H072_4861</name>
</gene>
<dbReference type="SUPFAM" id="SSF56112">
    <property type="entry name" value="Protein kinase-like (PK-like)"/>
    <property type="match status" value="1"/>
</dbReference>
<evidence type="ECO:0000259" key="1">
    <source>
        <dbReference type="PROSITE" id="PS50011"/>
    </source>
</evidence>
<feature type="domain" description="Protein kinase" evidence="1">
    <location>
        <begin position="1"/>
        <end position="288"/>
    </location>
</feature>
<dbReference type="PROSITE" id="PS50011">
    <property type="entry name" value="PROTEIN_KINASE_DOM"/>
    <property type="match status" value="1"/>
</dbReference>
<reference evidence="2 3" key="1">
    <citation type="journal article" date="2013" name="PLoS Genet.">
        <title>Genomic mechanisms accounting for the adaptation to parasitism in nematode-trapping fungi.</title>
        <authorList>
            <person name="Meerupati T."/>
            <person name="Andersson K.M."/>
            <person name="Friman E."/>
            <person name="Kumar D."/>
            <person name="Tunlid A."/>
            <person name="Ahren D."/>
        </authorList>
    </citation>
    <scope>NUCLEOTIDE SEQUENCE [LARGE SCALE GENOMIC DNA]</scope>
    <source>
        <strain evidence="2 3">CBS 200.50</strain>
    </source>
</reference>
<dbReference type="InterPro" id="IPR011009">
    <property type="entry name" value="Kinase-like_dom_sf"/>
</dbReference>
<dbReference type="GO" id="GO:0005524">
    <property type="term" value="F:ATP binding"/>
    <property type="evidence" value="ECO:0007669"/>
    <property type="project" value="InterPro"/>
</dbReference>
<dbReference type="Proteomes" id="UP000015100">
    <property type="component" value="Unassembled WGS sequence"/>
</dbReference>
<dbReference type="eggNOG" id="KOG0598">
    <property type="taxonomic scope" value="Eukaryota"/>
</dbReference>
<sequence length="288" mass="33113">MSENIISAVQQDNMQLVKEDTMPAEEEEELWSDDDLSDGGLKEHDLCLKDIFPNGYVYYHKPEDYVDRGSRYILKIRGMAVKYPAEEREIAMAQLCGPGDCGVKILGHTYYALEKVGGTPFKTGITMEIAQPIRHNIANFTDDEKRTLKEEMIALLERLHDKYNMVHGDIKPANFVRCTDGKLRMCDFETSRPADEDPALWGVKGVGRYTSQYRCPTRPDKAAPTKFDDWYAMAVSIWEIYTVKMPFEGWEYMYRAHLERQTVDVSEVKCLETREWIKGILQKGGAKV</sequence>
<comment type="caution">
    <text evidence="2">The sequence shown here is derived from an EMBL/GenBank/DDBJ whole genome shotgun (WGS) entry which is preliminary data.</text>
</comment>
<dbReference type="OrthoDB" id="4201751at2759"/>
<name>S8AJE3_DACHA</name>
<dbReference type="STRING" id="1284197.S8AJE3"/>
<dbReference type="InterPro" id="IPR000719">
    <property type="entry name" value="Prot_kinase_dom"/>
</dbReference>
<dbReference type="AlphaFoldDB" id="S8AJE3"/>
<accession>S8AJE3</accession>
<keyword evidence="3" id="KW-1185">Reference proteome</keyword>
<proteinExistence type="predicted"/>
<dbReference type="Pfam" id="PF00069">
    <property type="entry name" value="Pkinase"/>
    <property type="match status" value="1"/>
</dbReference>
<dbReference type="Gene3D" id="1.10.510.10">
    <property type="entry name" value="Transferase(Phosphotransferase) domain 1"/>
    <property type="match status" value="1"/>
</dbReference>
<dbReference type="EMBL" id="AQGS01000254">
    <property type="protein sequence ID" value="EPS41261.1"/>
    <property type="molecule type" value="Genomic_DNA"/>
</dbReference>
<dbReference type="HOGENOM" id="CLU_076634_0_0_1"/>
<evidence type="ECO:0000313" key="3">
    <source>
        <dbReference type="Proteomes" id="UP000015100"/>
    </source>
</evidence>
<protein>
    <recommendedName>
        <fullName evidence="1">Protein kinase domain-containing protein</fullName>
    </recommendedName>
</protein>
<evidence type="ECO:0000313" key="2">
    <source>
        <dbReference type="EMBL" id="EPS41261.1"/>
    </source>
</evidence>
<reference evidence="3" key="2">
    <citation type="submission" date="2013-04" db="EMBL/GenBank/DDBJ databases">
        <title>Genomic mechanisms accounting for the adaptation to parasitism in nematode-trapping fungi.</title>
        <authorList>
            <person name="Ahren D.G."/>
        </authorList>
    </citation>
    <scope>NUCLEOTIDE SEQUENCE [LARGE SCALE GENOMIC DNA]</scope>
    <source>
        <strain evidence="3">CBS 200.50</strain>
    </source>
</reference>
<dbReference type="GO" id="GO:0004672">
    <property type="term" value="F:protein kinase activity"/>
    <property type="evidence" value="ECO:0007669"/>
    <property type="project" value="InterPro"/>
</dbReference>
<organism evidence="2 3">
    <name type="scientific">Dactylellina haptotyla (strain CBS 200.50)</name>
    <name type="common">Nematode-trapping fungus</name>
    <name type="synonym">Monacrosporium haptotylum</name>
    <dbReference type="NCBI Taxonomy" id="1284197"/>
    <lineage>
        <taxon>Eukaryota</taxon>
        <taxon>Fungi</taxon>
        <taxon>Dikarya</taxon>
        <taxon>Ascomycota</taxon>
        <taxon>Pezizomycotina</taxon>
        <taxon>Orbiliomycetes</taxon>
        <taxon>Orbiliales</taxon>
        <taxon>Orbiliaceae</taxon>
        <taxon>Dactylellina</taxon>
    </lineage>
</organism>